<keyword evidence="1" id="KW-0547">Nucleotide-binding</keyword>
<evidence type="ECO:0000313" key="8">
    <source>
        <dbReference type="EMBL" id="KAG8465132.1"/>
    </source>
</evidence>
<dbReference type="InterPro" id="IPR036543">
    <property type="entry name" value="Guanylate-bd_C_sf"/>
</dbReference>
<name>A0A8J5XIY6_DIALT</name>
<dbReference type="SUPFAM" id="SSF48340">
    <property type="entry name" value="Interferon-induced guanylate-binding protein 1 (GBP1), C-terminal domain"/>
    <property type="match status" value="1"/>
</dbReference>
<keyword evidence="9" id="KW-1185">Reference proteome</keyword>
<evidence type="ECO:0000256" key="1">
    <source>
        <dbReference type="ARBA" id="ARBA00022741"/>
    </source>
</evidence>
<feature type="compositionally biased region" description="Low complexity" evidence="6">
    <location>
        <begin position="576"/>
        <end position="585"/>
    </location>
</feature>
<dbReference type="PROSITE" id="PS51715">
    <property type="entry name" value="G_GB1_RHD3"/>
    <property type="match status" value="1"/>
</dbReference>
<evidence type="ECO:0000256" key="4">
    <source>
        <dbReference type="PROSITE-ProRule" id="PRU01052"/>
    </source>
</evidence>
<evidence type="ECO:0000256" key="6">
    <source>
        <dbReference type="SAM" id="MobiDB-lite"/>
    </source>
</evidence>
<protein>
    <recommendedName>
        <fullName evidence="7">GB1/RHD3-type G domain-containing protein</fullName>
    </recommendedName>
</protein>
<dbReference type="Gene3D" id="1.20.1000.10">
    <property type="entry name" value="Guanylate-binding protein, C-terminal domain"/>
    <property type="match status" value="1"/>
</dbReference>
<feature type="region of interest" description="Disordered" evidence="6">
    <location>
        <begin position="558"/>
        <end position="613"/>
    </location>
</feature>
<dbReference type="AlphaFoldDB" id="A0A8J5XIY6"/>
<organism evidence="8 9">
    <name type="scientific">Diacronema lutheri</name>
    <name type="common">Unicellular marine alga</name>
    <name type="synonym">Monochrysis lutheri</name>
    <dbReference type="NCBI Taxonomy" id="2081491"/>
    <lineage>
        <taxon>Eukaryota</taxon>
        <taxon>Haptista</taxon>
        <taxon>Haptophyta</taxon>
        <taxon>Pavlovophyceae</taxon>
        <taxon>Pavlovales</taxon>
        <taxon>Pavlovaceae</taxon>
        <taxon>Diacronema</taxon>
    </lineage>
</organism>
<dbReference type="InterPro" id="IPR015894">
    <property type="entry name" value="Guanylate-bd_N"/>
</dbReference>
<evidence type="ECO:0000256" key="2">
    <source>
        <dbReference type="ARBA" id="ARBA00022801"/>
    </source>
</evidence>
<proteinExistence type="inferred from homology"/>
<keyword evidence="3" id="KW-0342">GTP-binding</keyword>
<comment type="similarity">
    <text evidence="4">Belongs to the TRAFAC class dynamin-like GTPase superfamily. GB1/RHD3 GTPase family.</text>
</comment>
<dbReference type="Pfam" id="PF02841">
    <property type="entry name" value="GBP_C"/>
    <property type="match status" value="1"/>
</dbReference>
<comment type="caution">
    <text evidence="8">The sequence shown here is derived from an EMBL/GenBank/DDBJ whole genome shotgun (WGS) entry which is preliminary data.</text>
</comment>
<accession>A0A8J5XIY6</accession>
<dbReference type="InterPro" id="IPR030386">
    <property type="entry name" value="G_GB1_RHD3_dom"/>
</dbReference>
<keyword evidence="2" id="KW-0378">Hydrolase</keyword>
<feature type="region of interest" description="Disordered" evidence="6">
    <location>
        <begin position="713"/>
        <end position="791"/>
    </location>
</feature>
<dbReference type="SUPFAM" id="SSF52540">
    <property type="entry name" value="P-loop containing nucleoside triphosphate hydrolases"/>
    <property type="match status" value="1"/>
</dbReference>
<evidence type="ECO:0000256" key="5">
    <source>
        <dbReference type="SAM" id="Coils"/>
    </source>
</evidence>
<feature type="domain" description="GB1/RHD3-type G" evidence="7">
    <location>
        <begin position="40"/>
        <end position="299"/>
    </location>
</feature>
<dbReference type="GO" id="GO:0003924">
    <property type="term" value="F:GTPase activity"/>
    <property type="evidence" value="ECO:0007669"/>
    <property type="project" value="InterPro"/>
</dbReference>
<dbReference type="OrthoDB" id="2135133at2759"/>
<dbReference type="InterPro" id="IPR027417">
    <property type="entry name" value="P-loop_NTPase"/>
</dbReference>
<dbReference type="GO" id="GO:0005525">
    <property type="term" value="F:GTP binding"/>
    <property type="evidence" value="ECO:0007669"/>
    <property type="project" value="UniProtKB-KW"/>
</dbReference>
<reference evidence="8" key="1">
    <citation type="submission" date="2021-05" db="EMBL/GenBank/DDBJ databases">
        <title>The genome of the haptophyte Pavlova lutheri (Diacronema luteri, Pavlovales) - a model for lipid biosynthesis in eukaryotic algae.</title>
        <authorList>
            <person name="Hulatt C.J."/>
            <person name="Posewitz M.C."/>
        </authorList>
    </citation>
    <scope>NUCLEOTIDE SEQUENCE</scope>
    <source>
        <strain evidence="8">NIVA-4/92</strain>
    </source>
</reference>
<feature type="coiled-coil region" evidence="5">
    <location>
        <begin position="655"/>
        <end position="710"/>
    </location>
</feature>
<dbReference type="Gene3D" id="3.40.50.300">
    <property type="entry name" value="P-loop containing nucleotide triphosphate hydrolases"/>
    <property type="match status" value="1"/>
</dbReference>
<feature type="compositionally biased region" description="Low complexity" evidence="6">
    <location>
        <begin position="713"/>
        <end position="730"/>
    </location>
</feature>
<dbReference type="EMBL" id="JAGTXO010000011">
    <property type="protein sequence ID" value="KAG8465132.1"/>
    <property type="molecule type" value="Genomic_DNA"/>
</dbReference>
<keyword evidence="5" id="KW-0175">Coiled coil</keyword>
<feature type="compositionally biased region" description="Basic and acidic residues" evidence="6">
    <location>
        <begin position="586"/>
        <end position="613"/>
    </location>
</feature>
<dbReference type="PANTHER" id="PTHR10751">
    <property type="entry name" value="GUANYLATE BINDING PROTEIN"/>
    <property type="match status" value="1"/>
</dbReference>
<dbReference type="OMA" id="ARCNENK"/>
<feature type="compositionally biased region" description="Basic and acidic residues" evidence="6">
    <location>
        <begin position="558"/>
        <end position="575"/>
    </location>
</feature>
<dbReference type="Proteomes" id="UP000751190">
    <property type="component" value="Unassembled WGS sequence"/>
</dbReference>
<sequence>MAKHAKAAASRAAPMQLIRAEPDGTLTVCEEAVARLCALQGQLAVCTVAGVYRSGKSFLLNQLTGAPRGFAVGSTVQACTKGIWMWGEPLEVVRTPGEPPLSVLFLDTEGLSSVCQDGTHDAKIFSLAILLSSLFVYNGDKVVNNAAIDSLSLVANLTERVRAGGAGAGAGAGGADGKAAEEAALAAELPDFVWLLRDAFLEMVDDQGRAMSAREYLDESLRPAPGGSAAAIERNETRGAITRLFPRRRLFALPHPTVGSDVKEGELSALADLSRLSHAFRDALGALRAHVLETIRPKAVAGCALSGGAYAQLLRAYVRSINDGAVPHIHAAWASVAAAECERAAAAAVDAHARELCVAVERAGARLERAQLDAAHDAALRGARVLYARAASGPSAIVKDGEARLERAAAAALEQHVALLDARSAALCAAARSAARERLASACASAAAPGAGAAEADAWADAARQAASELLDAARGPARIEVIGAFAAEDLPVAAGRALGAVARRAAEHEASARAAAADAKAAGARASDAEARAAAARAAHDAAVASADERVRRADAAAEAGAREAERRSVDAHAARVAAETRAGGAERRAFEAEARADGAERRSAEAEARRAKDAAEIGEQLERARADARAADVRAARAAEIVDAERESARAAAARSGAALADAQRAAAALERELERARADAATTKEEAADALRERAACEKELARLRAQLAAAAQPVPSPSAAQAGAGSKRPRLAEQQSQPCDSPPTRAGLSAEAEEAAEQPRFGQDKANDPLPSAAVMSARLKKSGFDGKRLPRKREELETLYREHCLST</sequence>
<evidence type="ECO:0000313" key="9">
    <source>
        <dbReference type="Proteomes" id="UP000751190"/>
    </source>
</evidence>
<dbReference type="Pfam" id="PF02263">
    <property type="entry name" value="GBP"/>
    <property type="match status" value="1"/>
</dbReference>
<gene>
    <name evidence="8" type="ORF">KFE25_012495</name>
</gene>
<evidence type="ECO:0000256" key="3">
    <source>
        <dbReference type="ARBA" id="ARBA00023134"/>
    </source>
</evidence>
<dbReference type="InterPro" id="IPR003191">
    <property type="entry name" value="Guanylate-bd/ATL_C"/>
</dbReference>
<evidence type="ECO:0000259" key="7">
    <source>
        <dbReference type="PROSITE" id="PS51715"/>
    </source>
</evidence>